<dbReference type="InterPro" id="IPR010982">
    <property type="entry name" value="Lambda_DNA-bd_dom_sf"/>
</dbReference>
<dbReference type="SUPFAM" id="SSF47413">
    <property type="entry name" value="lambda repressor-like DNA-binding domains"/>
    <property type="match status" value="1"/>
</dbReference>
<dbReference type="PROSITE" id="PS50943">
    <property type="entry name" value="HTH_CROC1"/>
    <property type="match status" value="1"/>
</dbReference>
<evidence type="ECO:0000259" key="1">
    <source>
        <dbReference type="PROSITE" id="PS50943"/>
    </source>
</evidence>
<protein>
    <recommendedName>
        <fullName evidence="1">HTH cro/C1-type domain-containing protein</fullName>
    </recommendedName>
</protein>
<accession>A0AB39C158</accession>
<evidence type="ECO:0000313" key="2">
    <source>
        <dbReference type="EMBL" id="XDJ00321.1"/>
    </source>
</evidence>
<dbReference type="Gene3D" id="1.10.260.40">
    <property type="entry name" value="lambda repressor-like DNA-binding domains"/>
    <property type="match status" value="1"/>
</dbReference>
<sequence length="113" mass="12959">MTKRYHMHHLNPNIPPKQRAIYAKYSLRRTLIDTFLRAIAESGLTQAEAAEKCGVSQSYISTFYRKKDVSISTDKILHMIVCLGKSVTFRVGDSDDENWCKLLNYSDAENDEV</sequence>
<name>A0AB39C158_9CAUD</name>
<organism evidence="2">
    <name type="scientific">Salmonella phage PMBT19</name>
    <dbReference type="NCBI Taxonomy" id="3229743"/>
    <lineage>
        <taxon>Viruses</taxon>
        <taxon>Duplodnaviria</taxon>
        <taxon>Heunggongvirae</taxon>
        <taxon>Uroviricota</taxon>
        <taxon>Caudoviricetes</taxon>
    </lineage>
</organism>
<reference evidence="2" key="1">
    <citation type="submission" date="2024-06" db="EMBL/GenBank/DDBJ databases">
        <title>This phage originates from the Bacteriophage catalogue of the Bacteriophage Competence Centre, Department of Microbiology und Biotechnology, Max Rubner-Institut, Kiel, Germany.</title>
        <authorList>
            <person name="Sprotte S."/>
            <person name="Brinks E."/>
            <person name="Hille F."/>
        </authorList>
    </citation>
    <scope>NUCLEOTIDE SEQUENCE</scope>
</reference>
<dbReference type="Pfam" id="PF13744">
    <property type="entry name" value="HTH_37"/>
    <property type="match status" value="1"/>
</dbReference>
<dbReference type="CDD" id="cd00093">
    <property type="entry name" value="HTH_XRE"/>
    <property type="match status" value="1"/>
</dbReference>
<dbReference type="InterPro" id="IPR001387">
    <property type="entry name" value="Cro/C1-type_HTH"/>
</dbReference>
<dbReference type="GO" id="GO:0003677">
    <property type="term" value="F:DNA binding"/>
    <property type="evidence" value="ECO:0007669"/>
    <property type="project" value="InterPro"/>
</dbReference>
<proteinExistence type="predicted"/>
<dbReference type="EMBL" id="PP926506">
    <property type="protein sequence ID" value="XDJ00321.1"/>
    <property type="molecule type" value="Genomic_DNA"/>
</dbReference>
<dbReference type="InterPro" id="IPR039554">
    <property type="entry name" value="HigA2-like_HTH"/>
</dbReference>
<feature type="domain" description="HTH cro/C1-type" evidence="1">
    <location>
        <begin position="43"/>
        <end position="61"/>
    </location>
</feature>